<proteinExistence type="predicted"/>
<evidence type="ECO:0000313" key="3">
    <source>
        <dbReference type="Proteomes" id="UP000013827"/>
    </source>
</evidence>
<dbReference type="InterPro" id="IPR049625">
    <property type="entry name" value="Glyco_transf_61_cat"/>
</dbReference>
<reference evidence="3" key="1">
    <citation type="journal article" date="2013" name="Nature">
        <title>Pan genome of the phytoplankton Emiliania underpins its global distribution.</title>
        <authorList>
            <person name="Read B.A."/>
            <person name="Kegel J."/>
            <person name="Klute M.J."/>
            <person name="Kuo A."/>
            <person name="Lefebvre S.C."/>
            <person name="Maumus F."/>
            <person name="Mayer C."/>
            <person name="Miller J."/>
            <person name="Monier A."/>
            <person name="Salamov A."/>
            <person name="Young J."/>
            <person name="Aguilar M."/>
            <person name="Claverie J.M."/>
            <person name="Frickenhaus S."/>
            <person name="Gonzalez K."/>
            <person name="Herman E.K."/>
            <person name="Lin Y.C."/>
            <person name="Napier J."/>
            <person name="Ogata H."/>
            <person name="Sarno A.F."/>
            <person name="Shmutz J."/>
            <person name="Schroeder D."/>
            <person name="de Vargas C."/>
            <person name="Verret F."/>
            <person name="von Dassow P."/>
            <person name="Valentin K."/>
            <person name="Van de Peer Y."/>
            <person name="Wheeler G."/>
            <person name="Dacks J.B."/>
            <person name="Delwiche C.F."/>
            <person name="Dyhrman S.T."/>
            <person name="Glockner G."/>
            <person name="John U."/>
            <person name="Richards T."/>
            <person name="Worden A.Z."/>
            <person name="Zhang X."/>
            <person name="Grigoriev I.V."/>
            <person name="Allen A.E."/>
            <person name="Bidle K."/>
            <person name="Borodovsky M."/>
            <person name="Bowler C."/>
            <person name="Brownlee C."/>
            <person name="Cock J.M."/>
            <person name="Elias M."/>
            <person name="Gladyshev V.N."/>
            <person name="Groth M."/>
            <person name="Guda C."/>
            <person name="Hadaegh A."/>
            <person name="Iglesias-Rodriguez M.D."/>
            <person name="Jenkins J."/>
            <person name="Jones B.M."/>
            <person name="Lawson T."/>
            <person name="Leese F."/>
            <person name="Lindquist E."/>
            <person name="Lobanov A."/>
            <person name="Lomsadze A."/>
            <person name="Malik S.B."/>
            <person name="Marsh M.E."/>
            <person name="Mackinder L."/>
            <person name="Mock T."/>
            <person name="Mueller-Roeber B."/>
            <person name="Pagarete A."/>
            <person name="Parker M."/>
            <person name="Probert I."/>
            <person name="Quesneville H."/>
            <person name="Raines C."/>
            <person name="Rensing S.A."/>
            <person name="Riano-Pachon D.M."/>
            <person name="Richier S."/>
            <person name="Rokitta S."/>
            <person name="Shiraiwa Y."/>
            <person name="Soanes D.M."/>
            <person name="van der Giezen M."/>
            <person name="Wahlund T.M."/>
            <person name="Williams B."/>
            <person name="Wilson W."/>
            <person name="Wolfe G."/>
            <person name="Wurch L.L."/>
        </authorList>
    </citation>
    <scope>NUCLEOTIDE SEQUENCE</scope>
</reference>
<accession>A0A0D3KUU8</accession>
<dbReference type="PaxDb" id="2903-EOD39533"/>
<evidence type="ECO:0000313" key="2">
    <source>
        <dbReference type="EnsemblProtists" id="EOD39533"/>
    </source>
</evidence>
<evidence type="ECO:0000259" key="1">
    <source>
        <dbReference type="Pfam" id="PF04577"/>
    </source>
</evidence>
<dbReference type="AlphaFoldDB" id="A0A0D3KUU8"/>
<dbReference type="GeneID" id="17284804"/>
<dbReference type="GO" id="GO:0016757">
    <property type="term" value="F:glycosyltransferase activity"/>
    <property type="evidence" value="ECO:0007669"/>
    <property type="project" value="InterPro"/>
</dbReference>
<dbReference type="Proteomes" id="UP000013827">
    <property type="component" value="Unassembled WGS sequence"/>
</dbReference>
<protein>
    <recommendedName>
        <fullName evidence="1">Glycosyltransferase 61 catalytic domain-containing protein</fullName>
    </recommendedName>
</protein>
<sequence length="250" mass="28742">MHSFNISNADLHFTRRKDQGNVSRQLWAGLVGGAIRRQPPTALSVPDMSPKMSTWHKDPLPVDRLWSLGRTPRRCAPTQQRVFSLFVGDLSRRLGASEFPPEGREPCFWLRLRSIDARKESNPDALRQRLARRVRFVHFRPGMSMRHQVEEARRCHTIVGLHGAQMMQVMWAQPGAAVHEIHNLHQTRMFYYRNIAQLRGLEYSAHPICPVGCIARVQNGSTLISPARLERLYTRAAYRARMIFLGSETL</sequence>
<dbReference type="RefSeq" id="XP_005791962.1">
    <property type="nucleotide sequence ID" value="XM_005791905.1"/>
</dbReference>
<organism evidence="2 3">
    <name type="scientific">Emiliania huxleyi (strain CCMP1516)</name>
    <dbReference type="NCBI Taxonomy" id="280463"/>
    <lineage>
        <taxon>Eukaryota</taxon>
        <taxon>Haptista</taxon>
        <taxon>Haptophyta</taxon>
        <taxon>Prymnesiophyceae</taxon>
        <taxon>Isochrysidales</taxon>
        <taxon>Noelaerhabdaceae</taxon>
        <taxon>Emiliania</taxon>
    </lineage>
</organism>
<dbReference type="KEGG" id="ehx:EMIHUDRAFT_200030"/>
<feature type="domain" description="Glycosyltransferase 61 catalytic" evidence="1">
    <location>
        <begin position="60"/>
        <end position="178"/>
    </location>
</feature>
<dbReference type="HOGENOM" id="CLU_1113042_0_0_1"/>
<dbReference type="Pfam" id="PF04577">
    <property type="entry name" value="Glyco_transf_61"/>
    <property type="match status" value="1"/>
</dbReference>
<reference evidence="2" key="2">
    <citation type="submission" date="2024-10" db="UniProtKB">
        <authorList>
            <consortium name="EnsemblProtists"/>
        </authorList>
    </citation>
    <scope>IDENTIFICATION</scope>
</reference>
<name>A0A0D3KUU8_EMIH1</name>
<dbReference type="EnsemblProtists" id="EOD39533">
    <property type="protein sequence ID" value="EOD39533"/>
    <property type="gene ID" value="EMIHUDRAFT_200030"/>
</dbReference>
<keyword evidence="3" id="KW-1185">Reference proteome</keyword>